<evidence type="ECO:0000256" key="1">
    <source>
        <dbReference type="ARBA" id="ARBA00004442"/>
    </source>
</evidence>
<reference evidence="6 7" key="1">
    <citation type="submission" date="2022-02" db="EMBL/GenBank/DDBJ databases">
        <title>Draft genome sequence of Mezorhizobium retamae strain IRAMC:0171 isolated from Retama raetam nodules.</title>
        <authorList>
            <person name="Bengaied R."/>
            <person name="Sbissi I."/>
            <person name="Huber K."/>
            <person name="Ghodbane F."/>
            <person name="Nouioui I."/>
            <person name="Tarhouni M."/>
            <person name="Gtari M."/>
        </authorList>
    </citation>
    <scope>NUCLEOTIDE SEQUENCE [LARGE SCALE GENOMIC DNA]</scope>
    <source>
        <strain evidence="6 7">IRAMC:0171</strain>
    </source>
</reference>
<sequence length="197" mass="21755">MTFRATLLRNFSTLLLAEGKIQMHKVCIAASMAFALTTIVAQADPAYKAEQIVQHFIKSAKLGEARAICIGTDQECKAKAEAPLEEIDMRVNFELNSAQLTSDAKETLEQFATALNDPRLEIATFEVDGHTDARGTKIFNDQLSIERAKTVADTLINLGVSKDRIKTHGYGMSKPLNSDPFADVNRRVEARMVLPKD</sequence>
<protein>
    <submittedName>
        <fullName evidence="6">OmpA family protein</fullName>
    </submittedName>
</protein>
<organism evidence="6 7">
    <name type="scientific">Mesorhizobium retamae</name>
    <dbReference type="NCBI Taxonomy" id="2912854"/>
    <lineage>
        <taxon>Bacteria</taxon>
        <taxon>Pseudomonadati</taxon>
        <taxon>Pseudomonadota</taxon>
        <taxon>Alphaproteobacteria</taxon>
        <taxon>Hyphomicrobiales</taxon>
        <taxon>Phyllobacteriaceae</taxon>
        <taxon>Mesorhizobium</taxon>
    </lineage>
</organism>
<dbReference type="SUPFAM" id="SSF103088">
    <property type="entry name" value="OmpA-like"/>
    <property type="match status" value="1"/>
</dbReference>
<dbReference type="PRINTS" id="PR01021">
    <property type="entry name" value="OMPADOMAIN"/>
</dbReference>
<dbReference type="EMBL" id="JAKREW010000001">
    <property type="protein sequence ID" value="MCG7504044.1"/>
    <property type="molecule type" value="Genomic_DNA"/>
</dbReference>
<dbReference type="CDD" id="cd07185">
    <property type="entry name" value="OmpA_C-like"/>
    <property type="match status" value="1"/>
</dbReference>
<keyword evidence="2 4" id="KW-0472">Membrane</keyword>
<proteinExistence type="predicted"/>
<dbReference type="InterPro" id="IPR006665">
    <property type="entry name" value="OmpA-like"/>
</dbReference>
<dbReference type="InterPro" id="IPR050330">
    <property type="entry name" value="Bact_OuterMem_StrucFunc"/>
</dbReference>
<accession>A0ABS9QBL6</accession>
<dbReference type="InterPro" id="IPR036737">
    <property type="entry name" value="OmpA-like_sf"/>
</dbReference>
<comment type="subcellular location">
    <subcellularLocation>
        <location evidence="1">Cell outer membrane</location>
    </subcellularLocation>
</comment>
<dbReference type="InterPro" id="IPR006664">
    <property type="entry name" value="OMP_bac"/>
</dbReference>
<keyword evidence="7" id="KW-1185">Reference proteome</keyword>
<evidence type="ECO:0000256" key="3">
    <source>
        <dbReference type="ARBA" id="ARBA00023237"/>
    </source>
</evidence>
<comment type="caution">
    <text evidence="6">The sequence shown here is derived from an EMBL/GenBank/DDBJ whole genome shotgun (WGS) entry which is preliminary data.</text>
</comment>
<dbReference type="PANTHER" id="PTHR30329">
    <property type="entry name" value="STATOR ELEMENT OF FLAGELLAR MOTOR COMPLEX"/>
    <property type="match status" value="1"/>
</dbReference>
<evidence type="ECO:0000313" key="7">
    <source>
        <dbReference type="Proteomes" id="UP001201701"/>
    </source>
</evidence>
<dbReference type="PROSITE" id="PS51123">
    <property type="entry name" value="OMPA_2"/>
    <property type="match status" value="1"/>
</dbReference>
<keyword evidence="3" id="KW-0998">Cell outer membrane</keyword>
<dbReference type="Pfam" id="PF00691">
    <property type="entry name" value="OmpA"/>
    <property type="match status" value="1"/>
</dbReference>
<evidence type="ECO:0000256" key="4">
    <source>
        <dbReference type="PROSITE-ProRule" id="PRU00473"/>
    </source>
</evidence>
<evidence type="ECO:0000259" key="5">
    <source>
        <dbReference type="PROSITE" id="PS51123"/>
    </source>
</evidence>
<evidence type="ECO:0000313" key="6">
    <source>
        <dbReference type="EMBL" id="MCG7504044.1"/>
    </source>
</evidence>
<evidence type="ECO:0000256" key="2">
    <source>
        <dbReference type="ARBA" id="ARBA00023136"/>
    </source>
</evidence>
<dbReference type="RefSeq" id="WP_239362006.1">
    <property type="nucleotide sequence ID" value="NZ_JAKREW010000001.1"/>
</dbReference>
<feature type="domain" description="OmpA-like" evidence="5">
    <location>
        <begin position="80"/>
        <end position="196"/>
    </location>
</feature>
<dbReference type="PANTHER" id="PTHR30329:SF21">
    <property type="entry name" value="LIPOPROTEIN YIAD-RELATED"/>
    <property type="match status" value="1"/>
</dbReference>
<dbReference type="Proteomes" id="UP001201701">
    <property type="component" value="Unassembled WGS sequence"/>
</dbReference>
<gene>
    <name evidence="6" type="ORF">L4923_03335</name>
</gene>
<name>A0ABS9QBL6_9HYPH</name>
<dbReference type="Gene3D" id="3.30.1330.60">
    <property type="entry name" value="OmpA-like domain"/>
    <property type="match status" value="1"/>
</dbReference>